<comment type="caution">
    <text evidence="3">The sequence shown here is derived from an EMBL/GenBank/DDBJ whole genome shotgun (WGS) entry which is preliminary data.</text>
</comment>
<feature type="compositionally biased region" description="Basic and acidic residues" evidence="1">
    <location>
        <begin position="8"/>
        <end position="22"/>
    </location>
</feature>
<proteinExistence type="predicted"/>
<reference evidence="3 4" key="1">
    <citation type="submission" date="2018-03" db="EMBL/GenBank/DDBJ databases">
        <title>Actinopolyspora mortivallis from Sahara, screening for active biomolecules.</title>
        <authorList>
            <person name="Selama O."/>
            <person name="Wellington E.M.H."/>
            <person name="Hacene H."/>
        </authorList>
    </citation>
    <scope>NUCLEOTIDE SEQUENCE [LARGE SCALE GENOMIC DNA]</scope>
    <source>
        <strain evidence="3 4">M5A</strain>
    </source>
</reference>
<dbReference type="InterPro" id="IPR036388">
    <property type="entry name" value="WH-like_DNA-bd_sf"/>
</dbReference>
<dbReference type="STRING" id="1050202.GCA_000384035_03890"/>
<sequence length="251" mass="27831">MLRPAGQPRDEREPHTRTRRATESVVRTTQRTADGVLRVVHGAERVGSIAHRLRRNATRTVSEVVKPPYAATEAPDTPERPGLSEGVEYRVVYERSALCRRQRQDGPVTPPEPGGQARVVHLAPMKLLLADEEIGLLPLTSSGDTLESAVLLRGSTLLTSMVGMFEELWRLSAPLGCESAEHGEREPEGEPSEEERWILSLLASGATDEAIGRHMGFSSRTAHRRVRELIWRLGVQTRFQAGVRAVKLGWL</sequence>
<evidence type="ECO:0000313" key="4">
    <source>
        <dbReference type="Proteomes" id="UP000239352"/>
    </source>
</evidence>
<dbReference type="EMBL" id="PVSR01000031">
    <property type="protein sequence ID" value="PRW62489.1"/>
    <property type="molecule type" value="Genomic_DNA"/>
</dbReference>
<dbReference type="GO" id="GO:0006355">
    <property type="term" value="P:regulation of DNA-templated transcription"/>
    <property type="evidence" value="ECO:0007669"/>
    <property type="project" value="InterPro"/>
</dbReference>
<organism evidence="3 4">
    <name type="scientific">Actinopolyspora mortivallis</name>
    <dbReference type="NCBI Taxonomy" id="33906"/>
    <lineage>
        <taxon>Bacteria</taxon>
        <taxon>Bacillati</taxon>
        <taxon>Actinomycetota</taxon>
        <taxon>Actinomycetes</taxon>
        <taxon>Actinopolysporales</taxon>
        <taxon>Actinopolysporaceae</taxon>
        <taxon>Actinopolyspora</taxon>
    </lineage>
</organism>
<dbReference type="InterPro" id="IPR000792">
    <property type="entry name" value="Tscrpt_reg_LuxR_C"/>
</dbReference>
<dbReference type="SMART" id="SM00421">
    <property type="entry name" value="HTH_LUXR"/>
    <property type="match status" value="1"/>
</dbReference>
<dbReference type="SUPFAM" id="SSF46894">
    <property type="entry name" value="C-terminal effector domain of the bipartite response regulators"/>
    <property type="match status" value="1"/>
</dbReference>
<evidence type="ECO:0000313" key="3">
    <source>
        <dbReference type="EMBL" id="PRW62489.1"/>
    </source>
</evidence>
<dbReference type="InterPro" id="IPR016032">
    <property type="entry name" value="Sig_transdc_resp-reg_C-effctor"/>
</dbReference>
<accession>A0A2T0GTQ2</accession>
<dbReference type="AlphaFoldDB" id="A0A2T0GTQ2"/>
<dbReference type="Gene3D" id="1.10.10.10">
    <property type="entry name" value="Winged helix-like DNA-binding domain superfamily/Winged helix DNA-binding domain"/>
    <property type="match status" value="1"/>
</dbReference>
<evidence type="ECO:0000259" key="2">
    <source>
        <dbReference type="SMART" id="SM00421"/>
    </source>
</evidence>
<gene>
    <name evidence="3" type="ORF">CEP50_15230</name>
</gene>
<feature type="domain" description="HTH luxR-type" evidence="2">
    <location>
        <begin position="188"/>
        <end position="245"/>
    </location>
</feature>
<dbReference type="InParanoid" id="A0A2T0GTQ2"/>
<protein>
    <submittedName>
        <fullName evidence="3">LuxR family transcriptional regulator</fullName>
    </submittedName>
</protein>
<evidence type="ECO:0000256" key="1">
    <source>
        <dbReference type="SAM" id="MobiDB-lite"/>
    </source>
</evidence>
<keyword evidence="4" id="KW-1185">Reference proteome</keyword>
<dbReference type="Proteomes" id="UP000239352">
    <property type="component" value="Unassembled WGS sequence"/>
</dbReference>
<name>A0A2T0GTQ2_ACTMO</name>
<feature type="region of interest" description="Disordered" evidence="1">
    <location>
        <begin position="1"/>
        <end position="30"/>
    </location>
</feature>
<dbReference type="GO" id="GO:0003677">
    <property type="term" value="F:DNA binding"/>
    <property type="evidence" value="ECO:0007669"/>
    <property type="project" value="InterPro"/>
</dbReference>